<feature type="binding site" evidence="14">
    <location>
        <position position="231"/>
    </location>
    <ligand>
        <name>ATP</name>
        <dbReference type="ChEBI" id="CHEBI:30616"/>
    </ligand>
</feature>
<dbReference type="Proteomes" id="UP000199136">
    <property type="component" value="Unassembled WGS sequence"/>
</dbReference>
<feature type="binding site" evidence="14">
    <location>
        <position position="30"/>
    </location>
    <ligand>
        <name>L-threonine</name>
        <dbReference type="ChEBI" id="CHEBI:57926"/>
    </ligand>
</feature>
<dbReference type="GO" id="GO:0006450">
    <property type="term" value="P:regulation of translational fidelity"/>
    <property type="evidence" value="ECO:0007669"/>
    <property type="project" value="TreeGrafter"/>
</dbReference>
<dbReference type="Gene3D" id="3.40.50.11030">
    <property type="entry name" value="Threonylcarbamoyl-AMP synthase, C-terminal domain"/>
    <property type="match status" value="1"/>
</dbReference>
<dbReference type="Pfam" id="PF01300">
    <property type="entry name" value="Sua5_yciO_yrdC"/>
    <property type="match status" value="1"/>
</dbReference>
<reference evidence="16 17" key="1">
    <citation type="submission" date="2016-10" db="EMBL/GenBank/DDBJ databases">
        <authorList>
            <person name="de Groot N.N."/>
        </authorList>
    </citation>
    <scope>NUCLEOTIDE SEQUENCE [LARGE SCALE GENOMIC DNA]</scope>
    <source>
        <strain evidence="16 17">DSM 20581</strain>
    </source>
</reference>
<dbReference type="PIRSF" id="PIRSF004930">
    <property type="entry name" value="Tln_factor_SUA5"/>
    <property type="match status" value="1"/>
</dbReference>
<keyword evidence="5 13" id="KW-0963">Cytoplasm</keyword>
<dbReference type="Gene3D" id="3.90.870.10">
    <property type="entry name" value="DHBP synthase"/>
    <property type="match status" value="1"/>
</dbReference>
<dbReference type="PROSITE" id="PS51163">
    <property type="entry name" value="YRDC"/>
    <property type="match status" value="1"/>
</dbReference>
<dbReference type="GO" id="GO:0003725">
    <property type="term" value="F:double-stranded RNA binding"/>
    <property type="evidence" value="ECO:0007669"/>
    <property type="project" value="UniProtKB-UniRule"/>
</dbReference>
<keyword evidence="10 13" id="KW-0067">ATP-binding</keyword>
<comment type="function">
    <text evidence="13">Required for the formation of a threonylcarbamoyl group on adenosine at position 37 (t(6)A37) in tRNAs that read codons beginning with adenine.</text>
</comment>
<dbReference type="AlphaFoldDB" id="A0A1I5V2X0"/>
<evidence type="ECO:0000256" key="12">
    <source>
        <dbReference type="ARBA" id="ARBA00048366"/>
    </source>
</evidence>
<dbReference type="PANTHER" id="PTHR17490:SF16">
    <property type="entry name" value="THREONYLCARBAMOYL-AMP SYNTHASE"/>
    <property type="match status" value="1"/>
</dbReference>
<feature type="domain" description="YrdC-like" evidence="15">
    <location>
        <begin position="8"/>
        <end position="196"/>
    </location>
</feature>
<evidence type="ECO:0000256" key="1">
    <source>
        <dbReference type="ARBA" id="ARBA00004496"/>
    </source>
</evidence>
<dbReference type="GO" id="GO:0008033">
    <property type="term" value="P:tRNA processing"/>
    <property type="evidence" value="ECO:0007669"/>
    <property type="project" value="UniProtKB-KW"/>
</dbReference>
<keyword evidence="9 13" id="KW-0547">Nucleotide-binding</keyword>
<name>A0A1I5V2X0_9LACT</name>
<feature type="binding site" evidence="14">
    <location>
        <position position="53"/>
    </location>
    <ligand>
        <name>ATP</name>
        <dbReference type="ChEBI" id="CHEBI:30616"/>
    </ligand>
</feature>
<organism evidence="16 17">
    <name type="scientific">Desemzia incerta</name>
    <dbReference type="NCBI Taxonomy" id="82801"/>
    <lineage>
        <taxon>Bacteria</taxon>
        <taxon>Bacillati</taxon>
        <taxon>Bacillota</taxon>
        <taxon>Bacilli</taxon>
        <taxon>Lactobacillales</taxon>
        <taxon>Carnobacteriaceae</taxon>
        <taxon>Desemzia</taxon>
    </lineage>
</organism>
<evidence type="ECO:0000256" key="9">
    <source>
        <dbReference type="ARBA" id="ARBA00022741"/>
    </source>
</evidence>
<keyword evidence="6 13" id="KW-0808">Transferase</keyword>
<evidence type="ECO:0000256" key="3">
    <source>
        <dbReference type="ARBA" id="ARBA00012584"/>
    </source>
</evidence>
<proteinExistence type="inferred from homology"/>
<dbReference type="InterPro" id="IPR017945">
    <property type="entry name" value="DHBP_synth_RibB-like_a/b_dom"/>
</dbReference>
<dbReference type="GO" id="GO:0005737">
    <property type="term" value="C:cytoplasm"/>
    <property type="evidence" value="ECO:0007669"/>
    <property type="project" value="UniProtKB-SubCell"/>
</dbReference>
<evidence type="ECO:0000256" key="13">
    <source>
        <dbReference type="PIRNR" id="PIRNR004930"/>
    </source>
</evidence>
<dbReference type="InterPro" id="IPR038385">
    <property type="entry name" value="Sua5/YwlC_C"/>
</dbReference>
<evidence type="ECO:0000256" key="2">
    <source>
        <dbReference type="ARBA" id="ARBA00007663"/>
    </source>
</evidence>
<protein>
    <recommendedName>
        <fullName evidence="4 13">Threonylcarbamoyl-AMP synthase</fullName>
        <shortName evidence="13">TC-AMP synthase</shortName>
        <ecNumber evidence="3 13">2.7.7.87</ecNumber>
    </recommendedName>
    <alternativeName>
        <fullName evidence="11 13">L-threonylcarbamoyladenylate synthase</fullName>
    </alternativeName>
</protein>
<keyword evidence="17" id="KW-1185">Reference proteome</keyword>
<feature type="binding site" evidence="14">
    <location>
        <position position="117"/>
    </location>
    <ligand>
        <name>L-threonine</name>
        <dbReference type="ChEBI" id="CHEBI:57926"/>
    </ligand>
</feature>
<feature type="binding site" evidence="14">
    <location>
        <position position="192"/>
    </location>
    <ligand>
        <name>ATP</name>
        <dbReference type="ChEBI" id="CHEBI:30616"/>
    </ligand>
</feature>
<dbReference type="RefSeq" id="WP_092479401.1">
    <property type="nucleotide sequence ID" value="NZ_FOXW01000001.1"/>
</dbReference>
<comment type="subcellular location">
    <subcellularLocation>
        <location evidence="1 13">Cytoplasm</location>
    </subcellularLocation>
</comment>
<dbReference type="InterPro" id="IPR006070">
    <property type="entry name" value="Sua5-like_dom"/>
</dbReference>
<feature type="binding site" evidence="14">
    <location>
        <position position="147"/>
    </location>
    <ligand>
        <name>ATP</name>
        <dbReference type="ChEBI" id="CHEBI:30616"/>
    </ligand>
</feature>
<dbReference type="GO" id="GO:0061710">
    <property type="term" value="F:L-threonylcarbamoyladenylate synthase"/>
    <property type="evidence" value="ECO:0007669"/>
    <property type="project" value="UniProtKB-EC"/>
</dbReference>
<dbReference type="InterPro" id="IPR005145">
    <property type="entry name" value="Sua5_C"/>
</dbReference>
<evidence type="ECO:0000256" key="4">
    <source>
        <dbReference type="ARBA" id="ARBA00015492"/>
    </source>
</evidence>
<dbReference type="EMBL" id="FOXW01000001">
    <property type="protein sequence ID" value="SFQ01811.1"/>
    <property type="molecule type" value="Genomic_DNA"/>
</dbReference>
<sequence length="342" mass="36983">METRVFQQSEIKEAAALIKKGELVSFPTETVYGLGADAMNDQAVKNVYQAKGRPSDNPLIVHVASIGEVYDYVKNVPKVAETLMEHFWPGPLTLIFEVKEGVFADTVTAGLNSVAIRMPKNEATLELIKEAGVPLVGPSANTSGKPSPTTAMHVYHDLKGKIAGILDDGETGVGLESTVLDITDPQQPTILRPGGISKGELEDVIGQVSVDKHLVSSEETPKAPGMKYKHYSPNEPVIIVEGNKELFQKAVKQYGSTGEKVGLLADDEVVEALKDKVAAVFSLGEIDDIHSASRRLYAGLRYFETTEASLILAQAYPEAGIGTAYMNRLKKAAGNQFYKEHN</sequence>
<dbReference type="STRING" id="82801.SAMN04488506_0327"/>
<dbReference type="InterPro" id="IPR050156">
    <property type="entry name" value="TC-AMP_synthase_SUA5"/>
</dbReference>
<dbReference type="OrthoDB" id="9814580at2"/>
<evidence type="ECO:0000256" key="11">
    <source>
        <dbReference type="ARBA" id="ARBA00029774"/>
    </source>
</evidence>
<keyword evidence="8 13" id="KW-0548">Nucleotidyltransferase</keyword>
<dbReference type="InterPro" id="IPR010923">
    <property type="entry name" value="T(6)A37_SUA5"/>
</dbReference>
<evidence type="ECO:0000256" key="14">
    <source>
        <dbReference type="PIRSR" id="PIRSR004930-1"/>
    </source>
</evidence>
<dbReference type="NCBIfam" id="TIGR00057">
    <property type="entry name" value="L-threonylcarbamoyladenylate synthase"/>
    <property type="match status" value="1"/>
</dbReference>
<dbReference type="Pfam" id="PF03481">
    <property type="entry name" value="Sua5_C"/>
    <property type="match status" value="1"/>
</dbReference>
<dbReference type="GO" id="GO:0000049">
    <property type="term" value="F:tRNA binding"/>
    <property type="evidence" value="ECO:0007669"/>
    <property type="project" value="TreeGrafter"/>
</dbReference>
<evidence type="ECO:0000256" key="8">
    <source>
        <dbReference type="ARBA" id="ARBA00022695"/>
    </source>
</evidence>
<evidence type="ECO:0000256" key="7">
    <source>
        <dbReference type="ARBA" id="ARBA00022694"/>
    </source>
</evidence>
<dbReference type="SUPFAM" id="SSF55821">
    <property type="entry name" value="YrdC/RibB"/>
    <property type="match status" value="1"/>
</dbReference>
<feature type="binding site" evidence="14">
    <location>
        <position position="62"/>
    </location>
    <ligand>
        <name>L-threonine</name>
        <dbReference type="ChEBI" id="CHEBI:57926"/>
    </ligand>
</feature>
<dbReference type="FunFam" id="3.90.870.10:FF:000008">
    <property type="entry name" value="Threonylcarbamoyl-AMP synthase"/>
    <property type="match status" value="1"/>
</dbReference>
<dbReference type="PANTHER" id="PTHR17490">
    <property type="entry name" value="SUA5"/>
    <property type="match status" value="1"/>
</dbReference>
<dbReference type="EC" id="2.7.7.87" evidence="3 13"/>
<feature type="binding site" evidence="14">
    <location>
        <position position="57"/>
    </location>
    <ligand>
        <name>ATP</name>
        <dbReference type="ChEBI" id="CHEBI:30616"/>
    </ligand>
</feature>
<keyword evidence="7 13" id="KW-0819">tRNA processing</keyword>
<evidence type="ECO:0000256" key="6">
    <source>
        <dbReference type="ARBA" id="ARBA00022679"/>
    </source>
</evidence>
<evidence type="ECO:0000313" key="16">
    <source>
        <dbReference type="EMBL" id="SFQ01811.1"/>
    </source>
</evidence>
<evidence type="ECO:0000259" key="15">
    <source>
        <dbReference type="PROSITE" id="PS51163"/>
    </source>
</evidence>
<evidence type="ECO:0000256" key="5">
    <source>
        <dbReference type="ARBA" id="ARBA00022490"/>
    </source>
</evidence>
<comment type="catalytic activity">
    <reaction evidence="12 13">
        <text>L-threonine + hydrogencarbonate + ATP = L-threonylcarbamoyladenylate + diphosphate + H2O</text>
        <dbReference type="Rhea" id="RHEA:36407"/>
        <dbReference type="ChEBI" id="CHEBI:15377"/>
        <dbReference type="ChEBI" id="CHEBI:17544"/>
        <dbReference type="ChEBI" id="CHEBI:30616"/>
        <dbReference type="ChEBI" id="CHEBI:33019"/>
        <dbReference type="ChEBI" id="CHEBI:57926"/>
        <dbReference type="ChEBI" id="CHEBI:73682"/>
        <dbReference type="EC" id="2.7.7.87"/>
    </reaction>
</comment>
<comment type="similarity">
    <text evidence="2 13">Belongs to the SUA5 family.</text>
</comment>
<accession>A0A1I5V2X0</accession>
<evidence type="ECO:0000256" key="10">
    <source>
        <dbReference type="ARBA" id="ARBA00022840"/>
    </source>
</evidence>
<dbReference type="GO" id="GO:0005524">
    <property type="term" value="F:ATP binding"/>
    <property type="evidence" value="ECO:0007669"/>
    <property type="project" value="UniProtKB-UniRule"/>
</dbReference>
<feature type="binding site" evidence="14">
    <location>
        <position position="139"/>
    </location>
    <ligand>
        <name>ATP</name>
        <dbReference type="ChEBI" id="CHEBI:30616"/>
    </ligand>
</feature>
<gene>
    <name evidence="16" type="ORF">SAMN04488506_0327</name>
</gene>
<evidence type="ECO:0000313" key="17">
    <source>
        <dbReference type="Proteomes" id="UP000199136"/>
    </source>
</evidence>
<feature type="binding site" evidence="14">
    <location>
        <position position="177"/>
    </location>
    <ligand>
        <name>L-threonine</name>
        <dbReference type="ChEBI" id="CHEBI:57926"/>
    </ligand>
</feature>